<evidence type="ECO:0000256" key="4">
    <source>
        <dbReference type="ARBA" id="ARBA00022448"/>
    </source>
</evidence>
<evidence type="ECO:0000313" key="18">
    <source>
        <dbReference type="EMBL" id="KAK4235138.1"/>
    </source>
</evidence>
<keyword evidence="11 15" id="KW-0445">Lipid transport</keyword>
<evidence type="ECO:0000256" key="6">
    <source>
        <dbReference type="ARBA" id="ARBA00022617"/>
    </source>
</evidence>
<comment type="caution">
    <text evidence="18">The sequence shown here is derived from an EMBL/GenBank/DDBJ whole genome shotgun (WGS) entry which is preliminary data.</text>
</comment>
<keyword evidence="19" id="KW-1185">Reference proteome</keyword>
<dbReference type="GO" id="GO:0017157">
    <property type="term" value="P:regulation of exocytosis"/>
    <property type="evidence" value="ECO:0007669"/>
    <property type="project" value="TreeGrafter"/>
</dbReference>
<dbReference type="PANTHER" id="PTHR47669:SF1">
    <property type="entry name" value="PHOSPHATIDYLINOSITOL TRANSFER PROTEIN SFH5"/>
    <property type="match status" value="1"/>
</dbReference>
<feature type="compositionally biased region" description="Low complexity" evidence="16">
    <location>
        <begin position="23"/>
        <end position="49"/>
    </location>
</feature>
<reference evidence="18" key="2">
    <citation type="submission" date="2023-05" db="EMBL/GenBank/DDBJ databases">
        <authorList>
            <consortium name="Lawrence Berkeley National Laboratory"/>
            <person name="Steindorff A."/>
            <person name="Hensen N."/>
            <person name="Bonometti L."/>
            <person name="Westerberg I."/>
            <person name="Brannstrom I.O."/>
            <person name="Guillou S."/>
            <person name="Cros-Aarteil S."/>
            <person name="Calhoun S."/>
            <person name="Haridas S."/>
            <person name="Kuo A."/>
            <person name="Mondo S."/>
            <person name="Pangilinan J."/>
            <person name="Riley R."/>
            <person name="Labutti K."/>
            <person name="Andreopoulos B."/>
            <person name="Lipzen A."/>
            <person name="Chen C."/>
            <person name="Yanf M."/>
            <person name="Daum C."/>
            <person name="Ng V."/>
            <person name="Clum A."/>
            <person name="Ohm R."/>
            <person name="Martin F."/>
            <person name="Silar P."/>
            <person name="Natvig D."/>
            <person name="Lalanne C."/>
            <person name="Gautier V."/>
            <person name="Ament-Velasquez S.L."/>
            <person name="Kruys A."/>
            <person name="Hutchinson M.I."/>
            <person name="Powell A.J."/>
            <person name="Barry K."/>
            <person name="Miller A.N."/>
            <person name="Grigoriev I.V."/>
            <person name="Debuchy R."/>
            <person name="Gladieux P."/>
            <person name="Thoren M.H."/>
            <person name="Johannesson H."/>
        </authorList>
    </citation>
    <scope>NUCLEOTIDE SEQUENCE</scope>
    <source>
        <strain evidence="18">CBS 532.94</strain>
    </source>
</reference>
<evidence type="ECO:0000256" key="9">
    <source>
        <dbReference type="ARBA" id="ARBA00022848"/>
    </source>
</evidence>
<evidence type="ECO:0000256" key="7">
    <source>
        <dbReference type="ARBA" id="ARBA00022723"/>
    </source>
</evidence>
<organism evidence="18 19">
    <name type="scientific">Achaetomium macrosporum</name>
    <dbReference type="NCBI Taxonomy" id="79813"/>
    <lineage>
        <taxon>Eukaryota</taxon>
        <taxon>Fungi</taxon>
        <taxon>Dikarya</taxon>
        <taxon>Ascomycota</taxon>
        <taxon>Pezizomycotina</taxon>
        <taxon>Sordariomycetes</taxon>
        <taxon>Sordariomycetidae</taxon>
        <taxon>Sordariales</taxon>
        <taxon>Chaetomiaceae</taxon>
        <taxon>Achaetomium</taxon>
    </lineage>
</organism>
<evidence type="ECO:0000256" key="2">
    <source>
        <dbReference type="ARBA" id="ARBA00004406"/>
    </source>
</evidence>
<evidence type="ECO:0000256" key="5">
    <source>
        <dbReference type="ARBA" id="ARBA00022490"/>
    </source>
</evidence>
<dbReference type="GO" id="GO:0005829">
    <property type="term" value="C:cytosol"/>
    <property type="evidence" value="ECO:0007669"/>
    <property type="project" value="TreeGrafter"/>
</dbReference>
<dbReference type="GO" id="GO:0032541">
    <property type="term" value="C:cortical endoplasmic reticulum"/>
    <property type="evidence" value="ECO:0007669"/>
    <property type="project" value="TreeGrafter"/>
</dbReference>
<dbReference type="Pfam" id="PF00650">
    <property type="entry name" value="CRAL_TRIO"/>
    <property type="match status" value="1"/>
</dbReference>
<protein>
    <recommendedName>
        <fullName evidence="15">Phosphatidylinositol transfer protein SFH5</fullName>
        <shortName evidence="15">PITP SFH5</shortName>
    </recommendedName>
</protein>
<dbReference type="Gene3D" id="3.40.525.10">
    <property type="entry name" value="CRAL-TRIO lipid binding domain"/>
    <property type="match status" value="1"/>
</dbReference>
<evidence type="ECO:0000256" key="14">
    <source>
        <dbReference type="ARBA" id="ARBA00024180"/>
    </source>
</evidence>
<proteinExistence type="inferred from homology"/>
<evidence type="ECO:0000256" key="10">
    <source>
        <dbReference type="ARBA" id="ARBA00023004"/>
    </source>
</evidence>
<gene>
    <name evidence="18" type="ORF">C8A03DRAFT_18080</name>
</gene>
<evidence type="ECO:0000256" key="13">
    <source>
        <dbReference type="ARBA" id="ARBA00024146"/>
    </source>
</evidence>
<dbReference type="PANTHER" id="PTHR47669">
    <property type="entry name" value="PHOSPHATIDYLINOSITOL TRANSFER PROTEIN SFH5"/>
    <property type="match status" value="1"/>
</dbReference>
<comment type="similarity">
    <text evidence="3 15">Belongs to the SFH5 family.</text>
</comment>
<dbReference type="CDD" id="cd00170">
    <property type="entry name" value="SEC14"/>
    <property type="match status" value="1"/>
</dbReference>
<evidence type="ECO:0000313" key="19">
    <source>
        <dbReference type="Proteomes" id="UP001303760"/>
    </source>
</evidence>
<dbReference type="GO" id="GO:0005789">
    <property type="term" value="C:endoplasmic reticulum membrane"/>
    <property type="evidence" value="ECO:0007669"/>
    <property type="project" value="UniProtKB-SubCell"/>
</dbReference>
<keyword evidence="5 15" id="KW-0963">Cytoplasm</keyword>
<evidence type="ECO:0000256" key="8">
    <source>
        <dbReference type="ARBA" id="ARBA00022824"/>
    </source>
</evidence>
<feature type="domain" description="CRAL-TRIO" evidence="17">
    <location>
        <begin position="140"/>
        <end position="334"/>
    </location>
</feature>
<dbReference type="PROSITE" id="PS50191">
    <property type="entry name" value="CRAL_TRIO"/>
    <property type="match status" value="1"/>
</dbReference>
<dbReference type="Proteomes" id="UP001303760">
    <property type="component" value="Unassembled WGS sequence"/>
</dbReference>
<feature type="compositionally biased region" description="Basic and acidic residues" evidence="16">
    <location>
        <begin position="59"/>
        <end position="70"/>
    </location>
</feature>
<keyword evidence="9 15" id="KW-0492">Microsome</keyword>
<dbReference type="SUPFAM" id="SSF52087">
    <property type="entry name" value="CRAL/TRIO domain"/>
    <property type="match status" value="1"/>
</dbReference>
<dbReference type="AlphaFoldDB" id="A0AAN7C4B3"/>
<dbReference type="GO" id="GO:0046872">
    <property type="term" value="F:metal ion binding"/>
    <property type="evidence" value="ECO:0007669"/>
    <property type="project" value="UniProtKB-KW"/>
</dbReference>
<keyword evidence="8 15" id="KW-0256">Endoplasmic reticulum</keyword>
<dbReference type="SMART" id="SM00516">
    <property type="entry name" value="SEC14"/>
    <property type="match status" value="1"/>
</dbReference>
<feature type="region of interest" description="Disordered" evidence="16">
    <location>
        <begin position="318"/>
        <end position="343"/>
    </location>
</feature>
<dbReference type="SUPFAM" id="SSF46938">
    <property type="entry name" value="CRAL/TRIO N-terminal domain"/>
    <property type="match status" value="1"/>
</dbReference>
<evidence type="ECO:0000256" key="3">
    <source>
        <dbReference type="ARBA" id="ARBA00006667"/>
    </source>
</evidence>
<comment type="cofactor">
    <cofactor evidence="1">
        <name>heme b</name>
        <dbReference type="ChEBI" id="CHEBI:60344"/>
    </cofactor>
</comment>
<keyword evidence="12 15" id="KW-0472">Membrane</keyword>
<evidence type="ECO:0000256" key="15">
    <source>
        <dbReference type="RuleBase" id="RU367059"/>
    </source>
</evidence>
<feature type="region of interest" description="Disordered" evidence="16">
    <location>
        <begin position="1"/>
        <end position="73"/>
    </location>
</feature>
<comment type="subcellular location">
    <subcellularLocation>
        <location evidence="15">Cytoplasm</location>
    </subcellularLocation>
    <subcellularLocation>
        <location evidence="2 15">Endoplasmic reticulum membrane</location>
        <topology evidence="2 15">Peripheral membrane protein</topology>
    </subcellularLocation>
    <subcellularLocation>
        <location evidence="15">Microsome membrane</location>
        <topology evidence="15">Peripheral membrane protein</topology>
    </subcellularLocation>
</comment>
<keyword evidence="6" id="KW-0349">Heme</keyword>
<dbReference type="InterPro" id="IPR001251">
    <property type="entry name" value="CRAL-TRIO_dom"/>
</dbReference>
<evidence type="ECO:0000256" key="1">
    <source>
        <dbReference type="ARBA" id="ARBA00001970"/>
    </source>
</evidence>
<name>A0AAN7C4B3_9PEZI</name>
<dbReference type="InterPro" id="IPR036273">
    <property type="entry name" value="CRAL/TRIO_N_dom_sf"/>
</dbReference>
<dbReference type="GO" id="GO:0008526">
    <property type="term" value="F:phosphatidylinositol transfer activity"/>
    <property type="evidence" value="ECO:0007669"/>
    <property type="project" value="UniProtKB-UniRule"/>
</dbReference>
<evidence type="ECO:0000256" key="12">
    <source>
        <dbReference type="ARBA" id="ARBA00023136"/>
    </source>
</evidence>
<comment type="function">
    <text evidence="14">Non-classical phosphatidylinositol (PtdIns) transfer protein (PITP), which exhibits PtdIns-binding/transfer activity in the absence of detectable PtdCho-binding/transfer activity. Regulates PtdIns(4,5)P2 homeostasis at the plasma membrane. Heme-binding protein that may play a role in organic oxidant-induced stress responses.</text>
</comment>
<dbReference type="EMBL" id="MU860294">
    <property type="protein sequence ID" value="KAK4235138.1"/>
    <property type="molecule type" value="Genomic_DNA"/>
</dbReference>
<accession>A0AAN7C4B3</accession>
<dbReference type="InterPro" id="IPR042938">
    <property type="entry name" value="Sfh5"/>
</dbReference>
<evidence type="ECO:0000256" key="11">
    <source>
        <dbReference type="ARBA" id="ARBA00023055"/>
    </source>
</evidence>
<keyword evidence="4 15" id="KW-0813">Transport</keyword>
<dbReference type="GO" id="GO:0005886">
    <property type="term" value="C:plasma membrane"/>
    <property type="evidence" value="ECO:0007669"/>
    <property type="project" value="TreeGrafter"/>
</dbReference>
<evidence type="ECO:0000259" key="17">
    <source>
        <dbReference type="PROSITE" id="PS50191"/>
    </source>
</evidence>
<sequence>MGATEQQPEVVSAPDAPDVPKVATEATEPEAAGTAPGSIAADKADAPAPTEAPAPIPNETKESTEQKEPAIDSTPIGQLWTVAKASGHPEIWGVTLADPAKHVPTRIILQKYLNANDADLAKAKDQLTKTLEWRAKTKPLELVSKVFSKAKFDGLGYVTKYTQEGSTEPEGKEVFTWNIYGATKSMDETFGKLEEFLEWRVALMELALQELDIPSATKPITADYDPYKIFQVHDYKSISFLRQSPQVKAASTETIKVFAQNYPELLKEKFFVNVPAVMGFIYTFMKLFVAPKTIKKFHPMSNGGNLAREFGESNVSGLGDKLPDSYGGKGGKLEEQGKGPLLE</sequence>
<comment type="catalytic activity">
    <reaction evidence="13">
        <text>a 1,2-diacyl-sn-glycero-3-phospho-(1D-myo-inositol)(in) = a 1,2-diacyl-sn-glycero-3-phospho-(1D-myo-inositol)(out)</text>
        <dbReference type="Rhea" id="RHEA:38691"/>
        <dbReference type="ChEBI" id="CHEBI:57880"/>
    </reaction>
    <physiologicalReaction direction="left-to-right" evidence="13">
        <dbReference type="Rhea" id="RHEA:38692"/>
    </physiologicalReaction>
</comment>
<evidence type="ECO:0000256" key="16">
    <source>
        <dbReference type="SAM" id="MobiDB-lite"/>
    </source>
</evidence>
<dbReference type="GO" id="GO:0043001">
    <property type="term" value="P:Golgi to plasma membrane protein transport"/>
    <property type="evidence" value="ECO:0007669"/>
    <property type="project" value="TreeGrafter"/>
</dbReference>
<dbReference type="InterPro" id="IPR036865">
    <property type="entry name" value="CRAL-TRIO_dom_sf"/>
</dbReference>
<keyword evidence="7" id="KW-0479">Metal-binding</keyword>
<reference evidence="18" key="1">
    <citation type="journal article" date="2023" name="Mol. Phylogenet. Evol.">
        <title>Genome-scale phylogeny and comparative genomics of the fungal order Sordariales.</title>
        <authorList>
            <person name="Hensen N."/>
            <person name="Bonometti L."/>
            <person name="Westerberg I."/>
            <person name="Brannstrom I.O."/>
            <person name="Guillou S."/>
            <person name="Cros-Aarteil S."/>
            <person name="Calhoun S."/>
            <person name="Haridas S."/>
            <person name="Kuo A."/>
            <person name="Mondo S."/>
            <person name="Pangilinan J."/>
            <person name="Riley R."/>
            <person name="LaButti K."/>
            <person name="Andreopoulos B."/>
            <person name="Lipzen A."/>
            <person name="Chen C."/>
            <person name="Yan M."/>
            <person name="Daum C."/>
            <person name="Ng V."/>
            <person name="Clum A."/>
            <person name="Steindorff A."/>
            <person name="Ohm R.A."/>
            <person name="Martin F."/>
            <person name="Silar P."/>
            <person name="Natvig D.O."/>
            <person name="Lalanne C."/>
            <person name="Gautier V."/>
            <person name="Ament-Velasquez S.L."/>
            <person name="Kruys A."/>
            <person name="Hutchinson M.I."/>
            <person name="Powell A.J."/>
            <person name="Barry K."/>
            <person name="Miller A.N."/>
            <person name="Grigoriev I.V."/>
            <person name="Debuchy R."/>
            <person name="Gladieux P."/>
            <person name="Hiltunen Thoren M."/>
            <person name="Johannesson H."/>
        </authorList>
    </citation>
    <scope>NUCLEOTIDE SEQUENCE</scope>
    <source>
        <strain evidence="18">CBS 532.94</strain>
    </source>
</reference>
<keyword evidence="10" id="KW-0408">Iron</keyword>